<dbReference type="PANTHER" id="PTHR40980:SF3">
    <property type="entry name" value="TONB-DEPENDENT RECEPTOR-LIKE BETA-BARREL DOMAIN-CONTAINING PROTEIN"/>
    <property type="match status" value="1"/>
</dbReference>
<sequence length="1121" mass="121163">MATSKSFGSPRFGRFAALSTTSGLVLAAALMAQPALAQTAPAAADTADAGKPKPVDTAEESTSNEIVVTGYRASLQNAQNVKRRADTFVDAITAEDIGALPDRSVAEALQRVPGVNIGRFEKPSDPDRFSVEGTGVIIRGLPYVRSELNGRDIFSANGGIVLSFNDVSPELLGRVEVFKNVTADMIEGSIAGTVNLVTRKPLDHSGTHISGSVEANYGDLRKEWSPTFNVLGSTTIETGGGRFGLQLGYSNSKLKSRTDASQLGDPCYRDPSLTGDCIRAVYVNSGGFGNTPNFDASNFPPAGSVLVPEYAGVRSTTLDRNRNAWNGTLQYEDPTGDFVASFEWLRSETSFATEEYALIGRRDDPTTPVIEARDAWQYDASGRFVSGVLTQGAGNAYASPFGRGGIPVDSLRFLRDTKSVTSDYSFDVKWNVSDRLRINFEAQRVESDLRRDSVFGAMSTWADIDINLAGNTPQIQFLAPPGAPADYFSSGFYTYYWFGLDSREKNDGKMDTLRFDAEYDIGEGFFKKARFGARWSDRDRTTRNTDFSTWGNLSAPWAGRAGCAPWGSGPNCPFVPGRFYTGLPGQDFAIAGGAYTDDFPAFSQLRNPFGSNFQRGAAPTPIPNGQAWFYGGDDFLKEYLSGVTDGQWDQITAFSQTPNAGNLGVNGRTRPDPLTGVPVPCDIEGVYCPNEISTVGEITKSAYARVDFGHDFANGWNIVGNFGLRFVQTEVASGGRIGFPDAGQFDRVANGGNGDGVVQVSEINSNCAGPGVPGQVRGYCDLSAARRAEFAAAFTGEILNDNRKIRFDHWLPSFNAKLDVGGGLLFRVAASKGISRPDLQLFAAGGFIGDNTAALKTAGANALETGPLFILNTGNRNLRPVTSWNYDLSAEWYFSRVGSLTAAVFYKDIKGRVDTGFTDVVYTTNGTPVDVVVKGPANSQDGKIKGFELAYQQTYDFLPGLLSGLGSQITYTYVDGSDLTNANLANPGEPSVTTGGQELFGGSFAFLQPLAGLSKHTINATLFYEKGPLAMRAAYNWRSAFLITPRDDIYPFSPIWQEASGQLDASIFYAVNKHVKLGVQGVNLLDEVTRTSQVVDFAGTRFPRSAFRNDRRYTFLARFTF</sequence>
<evidence type="ECO:0000256" key="1">
    <source>
        <dbReference type="ARBA" id="ARBA00004442"/>
    </source>
</evidence>
<dbReference type="RefSeq" id="WP_379481834.1">
    <property type="nucleotide sequence ID" value="NZ_JBHLTL010000006.1"/>
</dbReference>
<keyword evidence="2 4" id="KW-0472">Membrane</keyword>
<evidence type="ECO:0000313" key="10">
    <source>
        <dbReference type="Proteomes" id="UP001589943"/>
    </source>
</evidence>
<reference evidence="9 10" key="1">
    <citation type="submission" date="2024-09" db="EMBL/GenBank/DDBJ databases">
        <authorList>
            <person name="Sun Q."/>
            <person name="Mori K."/>
        </authorList>
    </citation>
    <scope>NUCLEOTIDE SEQUENCE [LARGE SCALE GENOMIC DNA]</scope>
    <source>
        <strain evidence="9 10">NCAIM B.02537</strain>
    </source>
</reference>
<evidence type="ECO:0000313" key="9">
    <source>
        <dbReference type="EMBL" id="MFC0590395.1"/>
    </source>
</evidence>
<dbReference type="InterPro" id="IPR036942">
    <property type="entry name" value="Beta-barrel_TonB_sf"/>
</dbReference>
<dbReference type="NCBIfam" id="TIGR01782">
    <property type="entry name" value="TonB-Xanth-Caul"/>
    <property type="match status" value="1"/>
</dbReference>
<keyword evidence="4" id="KW-0798">TonB box</keyword>
<evidence type="ECO:0000256" key="6">
    <source>
        <dbReference type="SAM" id="SignalP"/>
    </source>
</evidence>
<evidence type="ECO:0000256" key="2">
    <source>
        <dbReference type="ARBA" id="ARBA00023136"/>
    </source>
</evidence>
<keyword evidence="9" id="KW-0675">Receptor</keyword>
<dbReference type="Pfam" id="PF00593">
    <property type="entry name" value="TonB_dep_Rec_b-barrel"/>
    <property type="match status" value="1"/>
</dbReference>
<keyword evidence="10" id="KW-1185">Reference proteome</keyword>
<gene>
    <name evidence="9" type="ORF">ACFFF7_13340</name>
</gene>
<dbReference type="InterPro" id="IPR037066">
    <property type="entry name" value="Plug_dom_sf"/>
</dbReference>
<feature type="domain" description="TonB-dependent receptor plug" evidence="8">
    <location>
        <begin position="83"/>
        <end position="193"/>
    </location>
</feature>
<accession>A0ABV6PKM9</accession>
<organism evidence="9 10">
    <name type="scientific">Novosphingobium aquiterrae</name>
    <dbReference type="NCBI Taxonomy" id="624388"/>
    <lineage>
        <taxon>Bacteria</taxon>
        <taxon>Pseudomonadati</taxon>
        <taxon>Pseudomonadota</taxon>
        <taxon>Alphaproteobacteria</taxon>
        <taxon>Sphingomonadales</taxon>
        <taxon>Sphingomonadaceae</taxon>
        <taxon>Novosphingobium</taxon>
    </lineage>
</organism>
<comment type="subcellular location">
    <subcellularLocation>
        <location evidence="1 4">Cell outer membrane</location>
    </subcellularLocation>
</comment>
<dbReference type="SUPFAM" id="SSF56935">
    <property type="entry name" value="Porins"/>
    <property type="match status" value="1"/>
</dbReference>
<evidence type="ECO:0000256" key="3">
    <source>
        <dbReference type="ARBA" id="ARBA00023237"/>
    </source>
</evidence>
<dbReference type="Gene3D" id="2.170.130.10">
    <property type="entry name" value="TonB-dependent receptor, plug domain"/>
    <property type="match status" value="1"/>
</dbReference>
<proteinExistence type="inferred from homology"/>
<dbReference type="Proteomes" id="UP001589943">
    <property type="component" value="Unassembled WGS sequence"/>
</dbReference>
<evidence type="ECO:0000259" key="7">
    <source>
        <dbReference type="Pfam" id="PF00593"/>
    </source>
</evidence>
<name>A0ABV6PKM9_9SPHN</name>
<dbReference type="PANTHER" id="PTHR40980">
    <property type="entry name" value="PLUG DOMAIN-CONTAINING PROTEIN"/>
    <property type="match status" value="1"/>
</dbReference>
<comment type="similarity">
    <text evidence="4">Belongs to the TonB-dependent receptor family.</text>
</comment>
<dbReference type="InterPro" id="IPR010104">
    <property type="entry name" value="TonB_rcpt_bac"/>
</dbReference>
<evidence type="ECO:0000259" key="8">
    <source>
        <dbReference type="Pfam" id="PF07715"/>
    </source>
</evidence>
<keyword evidence="3" id="KW-0998">Cell outer membrane</keyword>
<evidence type="ECO:0000256" key="4">
    <source>
        <dbReference type="RuleBase" id="RU003357"/>
    </source>
</evidence>
<feature type="region of interest" description="Disordered" evidence="5">
    <location>
        <begin position="43"/>
        <end position="62"/>
    </location>
</feature>
<dbReference type="EMBL" id="JBHLTL010000006">
    <property type="protein sequence ID" value="MFC0590395.1"/>
    <property type="molecule type" value="Genomic_DNA"/>
</dbReference>
<dbReference type="Gene3D" id="2.40.170.20">
    <property type="entry name" value="TonB-dependent receptor, beta-barrel domain"/>
    <property type="match status" value="1"/>
</dbReference>
<keyword evidence="6" id="KW-0732">Signal</keyword>
<feature type="signal peptide" evidence="6">
    <location>
        <begin position="1"/>
        <end position="37"/>
    </location>
</feature>
<dbReference type="Pfam" id="PF07715">
    <property type="entry name" value="Plug"/>
    <property type="match status" value="1"/>
</dbReference>
<dbReference type="InterPro" id="IPR000531">
    <property type="entry name" value="Beta-barrel_TonB"/>
</dbReference>
<dbReference type="InterPro" id="IPR012910">
    <property type="entry name" value="Plug_dom"/>
</dbReference>
<protein>
    <submittedName>
        <fullName evidence="9">TonB-dependent receptor</fullName>
    </submittedName>
</protein>
<comment type="caution">
    <text evidence="9">The sequence shown here is derived from an EMBL/GenBank/DDBJ whole genome shotgun (WGS) entry which is preliminary data.</text>
</comment>
<feature type="domain" description="TonB-dependent receptor-like beta-barrel" evidence="7">
    <location>
        <begin position="480"/>
        <end position="1084"/>
    </location>
</feature>
<feature type="chain" id="PRO_5047027417" evidence="6">
    <location>
        <begin position="38"/>
        <end position="1121"/>
    </location>
</feature>
<evidence type="ECO:0000256" key="5">
    <source>
        <dbReference type="SAM" id="MobiDB-lite"/>
    </source>
</evidence>